<dbReference type="PANTHER" id="PTHR43581:SF4">
    <property type="entry name" value="ATP_GTP PHOSPHATASE"/>
    <property type="match status" value="1"/>
</dbReference>
<dbReference type="InterPro" id="IPR027417">
    <property type="entry name" value="P-loop_NTPase"/>
</dbReference>
<name>A0A1T1CA96_9SYNE</name>
<dbReference type="Gene3D" id="3.40.50.300">
    <property type="entry name" value="P-loop containing nucleotide triphosphate hydrolases"/>
    <property type="match status" value="2"/>
</dbReference>
<dbReference type="Proteomes" id="UP000242636">
    <property type="component" value="Unassembled WGS sequence"/>
</dbReference>
<dbReference type="InterPro" id="IPR051396">
    <property type="entry name" value="Bact_Antivir_Def_Nuclease"/>
</dbReference>
<evidence type="ECO:0000313" key="4">
    <source>
        <dbReference type="Proteomes" id="UP000242636"/>
    </source>
</evidence>
<evidence type="ECO:0000313" key="3">
    <source>
        <dbReference type="EMBL" id="OOV25433.1"/>
    </source>
</evidence>
<dbReference type="Pfam" id="PF13175">
    <property type="entry name" value="AAA_15"/>
    <property type="match status" value="1"/>
</dbReference>
<evidence type="ECO:0008006" key="5">
    <source>
        <dbReference type="Google" id="ProtNLM"/>
    </source>
</evidence>
<reference evidence="3 4" key="1">
    <citation type="submission" date="2017-02" db="EMBL/GenBank/DDBJ databases">
        <title>Draft Genome Sequences of 'Candidatus Synechococcus spongiarum', Cyanobacterial Symbionts of the Mediterranean Sponge Aplysina aerophoba from two locations.</title>
        <authorList>
            <person name="Slaby B.M."/>
            <person name="Hentschel U."/>
        </authorList>
    </citation>
    <scope>NUCLEOTIDE SEQUENCE [LARGE SCALE GENOMIC DNA]</scope>
    <source>
        <strain evidence="3">LMB bulk15M</strain>
    </source>
</reference>
<protein>
    <recommendedName>
        <fullName evidence="5">ATPase AAA-type core domain-containing protein</fullName>
    </recommendedName>
</protein>
<feature type="domain" description="Endonuclease GajA/Old nuclease/RecF-like AAA" evidence="1">
    <location>
        <begin position="14"/>
        <end position="133"/>
    </location>
</feature>
<dbReference type="InterPro" id="IPR003959">
    <property type="entry name" value="ATPase_AAA_core"/>
</dbReference>
<dbReference type="Pfam" id="PF13304">
    <property type="entry name" value="AAA_21"/>
    <property type="match status" value="1"/>
</dbReference>
<feature type="domain" description="ATPase AAA-type core" evidence="2">
    <location>
        <begin position="223"/>
        <end position="329"/>
    </location>
</feature>
<evidence type="ECO:0000259" key="2">
    <source>
        <dbReference type="Pfam" id="PF13304"/>
    </source>
</evidence>
<evidence type="ECO:0000259" key="1">
    <source>
        <dbReference type="Pfam" id="PF13175"/>
    </source>
</evidence>
<keyword evidence="4" id="KW-1185">Reference proteome</keyword>
<dbReference type="PANTHER" id="PTHR43581">
    <property type="entry name" value="ATP/GTP PHOSPHATASE"/>
    <property type="match status" value="1"/>
</dbReference>
<organism evidence="3 4">
    <name type="scientific">Candidatus Synechococcus spongiarum LMB bulk15M</name>
    <dbReference type="NCBI Taxonomy" id="1943582"/>
    <lineage>
        <taxon>Bacteria</taxon>
        <taxon>Bacillati</taxon>
        <taxon>Cyanobacteriota</taxon>
        <taxon>Cyanophyceae</taxon>
        <taxon>Synechococcales</taxon>
        <taxon>Synechococcaceae</taxon>
        <taxon>Synechococcus</taxon>
    </lineage>
</organism>
<sequence length="378" mass="41873">MARVQCIGEMTMFQNLEIRNFRLFEYLKMEKLGRINLLAGRNNSGKTSLLEALFLLCGMGNPEIVLMIKAFRGFGELVTPMAVREILLKPLFYHFNPNQSIEMISQNNSDSSIKLTIKVESKNTVKLPLQGQRLDTASSDRKDIIMIPPSMSSAGEDNVWSDSLHLLCKSDSGIIINEGYIHMGSHGMQVDVINRPVFPAIFLSTRGHNPREDATRLGDLRRRKQGALLVETLKIMEPRLQALEENSVAGYPMIWGDIGLAELVPLSMMGEGMTRIARIILAISSAADGVVMVDEVENGIHYSVLEKVWGAIAAAAEHAKVQVFATTHSFECMEAAHGALGDKLMVHRVEQDREGKSRCITLEAEGVAAAIRHGFEVR</sequence>
<dbReference type="GO" id="GO:0005524">
    <property type="term" value="F:ATP binding"/>
    <property type="evidence" value="ECO:0007669"/>
    <property type="project" value="InterPro"/>
</dbReference>
<dbReference type="AlphaFoldDB" id="A0A1T1CA96"/>
<proteinExistence type="predicted"/>
<accession>A0A1T1CA96</accession>
<comment type="caution">
    <text evidence="3">The sequence shown here is derived from an EMBL/GenBank/DDBJ whole genome shotgun (WGS) entry which is preliminary data.</text>
</comment>
<dbReference type="SUPFAM" id="SSF52540">
    <property type="entry name" value="P-loop containing nucleoside triphosphate hydrolases"/>
    <property type="match status" value="1"/>
</dbReference>
<dbReference type="EMBL" id="MWLD01000077">
    <property type="protein sequence ID" value="OOV25433.1"/>
    <property type="molecule type" value="Genomic_DNA"/>
</dbReference>
<dbReference type="InterPro" id="IPR041685">
    <property type="entry name" value="AAA_GajA/Old/RecF-like"/>
</dbReference>
<gene>
    <name evidence="3" type="ORF">BV61_07155</name>
</gene>
<dbReference type="GO" id="GO:0016887">
    <property type="term" value="F:ATP hydrolysis activity"/>
    <property type="evidence" value="ECO:0007669"/>
    <property type="project" value="InterPro"/>
</dbReference>